<feature type="transmembrane region" description="Helical" evidence="7">
    <location>
        <begin position="185"/>
        <end position="217"/>
    </location>
</feature>
<proteinExistence type="predicted"/>
<dbReference type="PANTHER" id="PTHR42865:SF7">
    <property type="entry name" value="PROTON_GLUTAMATE-ASPARTATE SYMPORTER"/>
    <property type="match status" value="1"/>
</dbReference>
<keyword evidence="4 7" id="KW-0812">Transmembrane</keyword>
<accession>A0ABW4EBR5</accession>
<comment type="subcellular location">
    <subcellularLocation>
        <location evidence="1">Cell membrane</location>
        <topology evidence="1">Multi-pass membrane protein</topology>
    </subcellularLocation>
</comment>
<evidence type="ECO:0000313" key="8">
    <source>
        <dbReference type="EMBL" id="MFD1486040.1"/>
    </source>
</evidence>
<evidence type="ECO:0000256" key="3">
    <source>
        <dbReference type="ARBA" id="ARBA00022475"/>
    </source>
</evidence>
<keyword evidence="5 7" id="KW-1133">Transmembrane helix</keyword>
<evidence type="ECO:0000256" key="7">
    <source>
        <dbReference type="SAM" id="Phobius"/>
    </source>
</evidence>
<dbReference type="SUPFAM" id="SSF118215">
    <property type="entry name" value="Proton glutamate symport protein"/>
    <property type="match status" value="1"/>
</dbReference>
<dbReference type="Pfam" id="PF00375">
    <property type="entry name" value="SDF"/>
    <property type="match status" value="1"/>
</dbReference>
<sequence length="417" mass="44059">MKAMITKMRGWSLFTKIMIGFALGIIAGLVMGKQATMFTVLGDILVNLLQVVVAPLVFSLMVVAIADIDDMKQFGKIAMKTVGTYAVYTLIAVTLGLSFGLLFHVGQGANINVANVHVSKPASVTISDTILSFIPSNIVKSISEGNLVQVIFFAVIFGFSILAIGDKGKPMLDVCKSLAETMKHFVNVVLGFTPIGVFGLMASVIGKSGIAIIWPYLKAIAAVYAASGIQTIVLHGLIVCWLICKIPLGRYLKASREPMVFAFSTTSSVATIPLSLRAVKRLGVSDRIGNFIITIGSNMSMDGIAIYEGVAIVFASQIYGVHFTVIQLLRIMLIAAVTSLGLAGVPGSGLIAVSVVLQTAGLPLSTVGLLAGVDRLLNMGRIIPNVTADISTSVLVAKSEHELDLHPVDPDVDPVES</sequence>
<dbReference type="RefSeq" id="WP_225419521.1">
    <property type="nucleotide sequence ID" value="NZ_JBHTON010000052.1"/>
</dbReference>
<keyword evidence="6 7" id="KW-0472">Membrane</keyword>
<keyword evidence="2" id="KW-0813">Transport</keyword>
<keyword evidence="3" id="KW-1003">Cell membrane</keyword>
<reference evidence="9" key="1">
    <citation type="journal article" date="2019" name="Int. J. Syst. Evol. Microbiol.">
        <title>The Global Catalogue of Microorganisms (GCM) 10K type strain sequencing project: providing services to taxonomists for standard genome sequencing and annotation.</title>
        <authorList>
            <consortium name="The Broad Institute Genomics Platform"/>
            <consortium name="The Broad Institute Genome Sequencing Center for Infectious Disease"/>
            <person name="Wu L."/>
            <person name="Ma J."/>
        </authorList>
    </citation>
    <scope>NUCLEOTIDE SEQUENCE [LARGE SCALE GENOMIC DNA]</scope>
    <source>
        <strain evidence="9">CCM 8903</strain>
    </source>
</reference>
<feature type="transmembrane region" description="Helical" evidence="7">
    <location>
        <begin position="44"/>
        <end position="65"/>
    </location>
</feature>
<feature type="transmembrane region" description="Helical" evidence="7">
    <location>
        <begin position="147"/>
        <end position="164"/>
    </location>
</feature>
<comment type="caution">
    <text evidence="8">The sequence shown here is derived from an EMBL/GenBank/DDBJ whole genome shotgun (WGS) entry which is preliminary data.</text>
</comment>
<evidence type="ECO:0000313" key="9">
    <source>
        <dbReference type="Proteomes" id="UP001597252"/>
    </source>
</evidence>
<evidence type="ECO:0000256" key="4">
    <source>
        <dbReference type="ARBA" id="ARBA00022692"/>
    </source>
</evidence>
<keyword evidence="9" id="KW-1185">Reference proteome</keyword>
<evidence type="ECO:0000256" key="1">
    <source>
        <dbReference type="ARBA" id="ARBA00004651"/>
    </source>
</evidence>
<dbReference type="EMBL" id="JBHTON010000052">
    <property type="protein sequence ID" value="MFD1486040.1"/>
    <property type="molecule type" value="Genomic_DNA"/>
</dbReference>
<feature type="transmembrane region" description="Helical" evidence="7">
    <location>
        <begin position="291"/>
        <end position="316"/>
    </location>
</feature>
<feature type="transmembrane region" description="Helical" evidence="7">
    <location>
        <begin position="328"/>
        <end position="345"/>
    </location>
</feature>
<evidence type="ECO:0000256" key="5">
    <source>
        <dbReference type="ARBA" id="ARBA00022989"/>
    </source>
</evidence>
<dbReference type="PANTHER" id="PTHR42865">
    <property type="entry name" value="PROTON/GLUTAMATE-ASPARTATE SYMPORTER"/>
    <property type="match status" value="1"/>
</dbReference>
<dbReference type="PRINTS" id="PR00173">
    <property type="entry name" value="EDTRNSPORT"/>
</dbReference>
<protein>
    <submittedName>
        <fullName evidence="8">Dicarboxylate/amino acid:cation symporter</fullName>
    </submittedName>
</protein>
<feature type="transmembrane region" description="Helical" evidence="7">
    <location>
        <begin position="223"/>
        <end position="248"/>
    </location>
</feature>
<dbReference type="Proteomes" id="UP001597252">
    <property type="component" value="Unassembled WGS sequence"/>
</dbReference>
<dbReference type="InterPro" id="IPR001991">
    <property type="entry name" value="Na-dicarboxylate_symporter"/>
</dbReference>
<dbReference type="Gene3D" id="1.10.3860.10">
    <property type="entry name" value="Sodium:dicarboxylate symporter"/>
    <property type="match status" value="1"/>
</dbReference>
<evidence type="ECO:0000256" key="2">
    <source>
        <dbReference type="ARBA" id="ARBA00022448"/>
    </source>
</evidence>
<gene>
    <name evidence="8" type="ORF">ACFQ5J_12480</name>
</gene>
<evidence type="ECO:0000256" key="6">
    <source>
        <dbReference type="ARBA" id="ARBA00023136"/>
    </source>
</evidence>
<feature type="transmembrane region" description="Helical" evidence="7">
    <location>
        <begin position="85"/>
        <end position="105"/>
    </location>
</feature>
<name>A0ABW4EBR5_9LACO</name>
<organism evidence="8 9">
    <name type="scientific">Lacticaseibacillus baoqingensis</name>
    <dbReference type="NCBI Taxonomy" id="2486013"/>
    <lineage>
        <taxon>Bacteria</taxon>
        <taxon>Bacillati</taxon>
        <taxon>Bacillota</taxon>
        <taxon>Bacilli</taxon>
        <taxon>Lactobacillales</taxon>
        <taxon>Lactobacillaceae</taxon>
        <taxon>Lacticaseibacillus</taxon>
    </lineage>
</organism>
<feature type="transmembrane region" description="Helical" evidence="7">
    <location>
        <begin position="12"/>
        <end position="32"/>
    </location>
</feature>
<dbReference type="InterPro" id="IPR036458">
    <property type="entry name" value="Na:dicarbo_symporter_sf"/>
</dbReference>